<reference evidence="2 3" key="1">
    <citation type="submission" date="2020-08" db="EMBL/GenBank/DDBJ databases">
        <title>Genome public.</title>
        <authorList>
            <person name="Liu C."/>
            <person name="Sun Q."/>
        </authorList>
    </citation>
    <scope>NUCLEOTIDE SEQUENCE [LARGE SCALE GENOMIC DNA]</scope>
    <source>
        <strain evidence="2 3">NSJ-27</strain>
    </source>
</reference>
<comment type="caution">
    <text evidence="2">The sequence shown here is derived from an EMBL/GenBank/DDBJ whole genome shotgun (WGS) entry which is preliminary data.</text>
</comment>
<evidence type="ECO:0000313" key="2">
    <source>
        <dbReference type="EMBL" id="MBC5786919.1"/>
    </source>
</evidence>
<keyword evidence="3" id="KW-1185">Reference proteome</keyword>
<evidence type="ECO:0008006" key="4">
    <source>
        <dbReference type="Google" id="ProtNLM"/>
    </source>
</evidence>
<name>A0ABR7IP54_9CLOT</name>
<dbReference type="EMBL" id="JACOQK010000001">
    <property type="protein sequence ID" value="MBC5786919.1"/>
    <property type="molecule type" value="Genomic_DNA"/>
</dbReference>
<accession>A0ABR7IP54</accession>
<protein>
    <recommendedName>
        <fullName evidence="4">PsbP C-terminal domain-containing protein</fullName>
    </recommendedName>
</protein>
<keyword evidence="1" id="KW-0732">Signal</keyword>
<evidence type="ECO:0000256" key="1">
    <source>
        <dbReference type="SAM" id="SignalP"/>
    </source>
</evidence>
<organism evidence="2 3">
    <name type="scientific">Clostridium facile</name>
    <dbReference type="NCBI Taxonomy" id="2763035"/>
    <lineage>
        <taxon>Bacteria</taxon>
        <taxon>Bacillati</taxon>
        <taxon>Bacillota</taxon>
        <taxon>Clostridia</taxon>
        <taxon>Eubacteriales</taxon>
        <taxon>Clostridiaceae</taxon>
        <taxon>Clostridium</taxon>
    </lineage>
</organism>
<evidence type="ECO:0000313" key="3">
    <source>
        <dbReference type="Proteomes" id="UP000649151"/>
    </source>
</evidence>
<proteinExistence type="predicted"/>
<dbReference type="RefSeq" id="WP_186996094.1">
    <property type="nucleotide sequence ID" value="NZ_JACOQK010000001.1"/>
</dbReference>
<dbReference type="Proteomes" id="UP000649151">
    <property type="component" value="Unassembled WGS sequence"/>
</dbReference>
<gene>
    <name evidence="2" type="ORF">H8Z77_02630</name>
</gene>
<sequence>MKKVISIALALCLCLVCFVGCGDSEYKGWGKESLVSITYRIPPTWELTNDNVENTKVYTIDMPEDKPEVIIANLTKLGDDYDAESVMKTIEKENQEQLSKGAIDVRYHIEESFTICDETVYHFYENDGIRRETYLFDGKEGIFRILVKYDPRYEFPTYTEEFQLFLDSIVIKK</sequence>
<feature type="signal peptide" evidence="1">
    <location>
        <begin position="1"/>
        <end position="21"/>
    </location>
</feature>
<feature type="chain" id="PRO_5045478898" description="PsbP C-terminal domain-containing protein" evidence="1">
    <location>
        <begin position="22"/>
        <end position="173"/>
    </location>
</feature>